<sequence length="270" mass="30060">MRTSDNGLNLIKEFEGFRSAAYDLGDGGWTIGYGSFNVPGVGPGTVWTKEQATAQLRKDVVRFENAINGIGANLNQNQFDALVSFTYNLGPGWISQYPTIAQALRNDNWQYVTDSMKNFVNPGSPYEAGLRRRRQVETDLFNKPAVMPKYTPAQKEFIQAGNVFELRRAIVADEIKHVNGMWQAVNYELAGSRNFSWTDNGIPLAICDKTNAKGEKFGDQNTVSPGDFIRVNDTYNHGTIDQYDIPTNGVGITVGSYGMIWFNADTLLKM</sequence>
<comment type="caution">
    <text evidence="9">The sequence shown here is derived from an EMBL/GenBank/DDBJ whole genome shotgun (WGS) entry which is preliminary data.</text>
</comment>
<dbReference type="Pfam" id="PF00959">
    <property type="entry name" value="Phage_lysozyme"/>
    <property type="match status" value="1"/>
</dbReference>
<dbReference type="SUPFAM" id="SSF53955">
    <property type="entry name" value="Lysozyme-like"/>
    <property type="match status" value="1"/>
</dbReference>
<name>A0A3P2RCD3_WEIVI</name>
<feature type="domain" description="Lytic exoenzyme target recognition" evidence="8">
    <location>
        <begin position="171"/>
        <end position="233"/>
    </location>
</feature>
<dbReference type="InterPro" id="IPR002196">
    <property type="entry name" value="Glyco_hydro_24"/>
</dbReference>
<keyword evidence="6 7" id="KW-0326">Glycosidase</keyword>
<dbReference type="GO" id="GO:0009253">
    <property type="term" value="P:peptidoglycan catabolic process"/>
    <property type="evidence" value="ECO:0007669"/>
    <property type="project" value="InterPro"/>
</dbReference>
<dbReference type="CDD" id="cd00737">
    <property type="entry name" value="lyz_endolysin_autolysin"/>
    <property type="match status" value="1"/>
</dbReference>
<evidence type="ECO:0000259" key="8">
    <source>
        <dbReference type="Pfam" id="PF16775"/>
    </source>
</evidence>
<dbReference type="InterPro" id="IPR023347">
    <property type="entry name" value="Lysozyme_dom_sf"/>
</dbReference>
<dbReference type="InterPro" id="IPR051018">
    <property type="entry name" value="Bacteriophage_GH24"/>
</dbReference>
<evidence type="ECO:0000256" key="1">
    <source>
        <dbReference type="ARBA" id="ARBA00000632"/>
    </source>
</evidence>
<dbReference type="HAMAP" id="MF_04110">
    <property type="entry name" value="ENDOLYSIN_T4"/>
    <property type="match status" value="1"/>
</dbReference>
<organism evidence="9 10">
    <name type="scientific">Weissella viridescens</name>
    <name type="common">Lactobacillus viridescens</name>
    <dbReference type="NCBI Taxonomy" id="1629"/>
    <lineage>
        <taxon>Bacteria</taxon>
        <taxon>Bacillati</taxon>
        <taxon>Bacillota</taxon>
        <taxon>Bacilli</taxon>
        <taxon>Lactobacillales</taxon>
        <taxon>Lactobacillaceae</taxon>
        <taxon>Weissella</taxon>
    </lineage>
</organism>
<dbReference type="GO" id="GO:0003796">
    <property type="term" value="F:lysozyme activity"/>
    <property type="evidence" value="ECO:0007669"/>
    <property type="project" value="UniProtKB-EC"/>
</dbReference>
<evidence type="ECO:0000256" key="3">
    <source>
        <dbReference type="ARBA" id="ARBA00022638"/>
    </source>
</evidence>
<evidence type="ECO:0000313" key="10">
    <source>
        <dbReference type="Proteomes" id="UP000275836"/>
    </source>
</evidence>
<evidence type="ECO:0000256" key="4">
    <source>
        <dbReference type="ARBA" id="ARBA00022801"/>
    </source>
</evidence>
<accession>A0A3P2RCD3</accession>
<keyword evidence="3 7" id="KW-0081">Bacteriolytic enzyme</keyword>
<keyword evidence="5" id="KW-1035">Host cytoplasm</keyword>
<dbReference type="InterPro" id="IPR023346">
    <property type="entry name" value="Lysozyme-like_dom_sf"/>
</dbReference>
<evidence type="ECO:0000256" key="5">
    <source>
        <dbReference type="ARBA" id="ARBA00023200"/>
    </source>
</evidence>
<keyword evidence="4 7" id="KW-0378">Hydrolase</keyword>
<dbReference type="InterPro" id="IPR031898">
    <property type="entry name" value="ZoocinA_TRD"/>
</dbReference>
<dbReference type="GO" id="GO:0016998">
    <property type="term" value="P:cell wall macromolecule catabolic process"/>
    <property type="evidence" value="ECO:0007669"/>
    <property type="project" value="InterPro"/>
</dbReference>
<dbReference type="Gene3D" id="2.40.50.670">
    <property type="match status" value="1"/>
</dbReference>
<evidence type="ECO:0000313" key="9">
    <source>
        <dbReference type="EMBL" id="RRG18273.1"/>
    </source>
</evidence>
<dbReference type="PANTHER" id="PTHR38107">
    <property type="match status" value="1"/>
</dbReference>
<comment type="similarity">
    <text evidence="7">Belongs to the glycosyl hydrolase 24 family.</text>
</comment>
<dbReference type="EMBL" id="RHGY01000002">
    <property type="protein sequence ID" value="RRG18273.1"/>
    <property type="molecule type" value="Genomic_DNA"/>
</dbReference>
<reference evidence="9 10" key="1">
    <citation type="submission" date="2018-10" db="EMBL/GenBank/DDBJ databases">
        <title>Draft genome sequence of Weissella viridescens UCO-SMC3.</title>
        <authorList>
            <person name="Garcia-Cancino A."/>
            <person name="Espinoza-Monje M."/>
            <person name="Albarracin L."/>
            <person name="Garcia-Castillo V."/>
            <person name="Campos-Martin J."/>
            <person name="Nakano Y."/>
            <person name="Guitierrez-Zamorano C."/>
            <person name="Ikeda-Ohtsubo W."/>
            <person name="Morita H."/>
            <person name="Kitazawa H."/>
            <person name="Villena J."/>
        </authorList>
    </citation>
    <scope>NUCLEOTIDE SEQUENCE [LARGE SCALE GENOMIC DNA]</scope>
    <source>
        <strain evidence="9 10">UCO-SMC3</strain>
    </source>
</reference>
<evidence type="ECO:0000256" key="2">
    <source>
        <dbReference type="ARBA" id="ARBA00022529"/>
    </source>
</evidence>
<dbReference type="AlphaFoldDB" id="A0A3P2RCD3"/>
<dbReference type="InterPro" id="IPR034690">
    <property type="entry name" value="Endolysin_T4_type"/>
</dbReference>
<proteinExistence type="inferred from homology"/>
<dbReference type="Gene3D" id="1.10.530.40">
    <property type="match status" value="1"/>
</dbReference>
<gene>
    <name evidence="9" type="ORF">D3P96_03030</name>
</gene>
<dbReference type="Proteomes" id="UP000275836">
    <property type="component" value="Unassembled WGS sequence"/>
</dbReference>
<dbReference type="EC" id="3.2.1.17" evidence="7"/>
<dbReference type="RefSeq" id="WP_124942917.1">
    <property type="nucleotide sequence ID" value="NZ_RHGY01000002.1"/>
</dbReference>
<evidence type="ECO:0000256" key="7">
    <source>
        <dbReference type="RuleBase" id="RU003788"/>
    </source>
</evidence>
<dbReference type="InterPro" id="IPR038263">
    <property type="entry name" value="Lytic_exo_TRD_sf"/>
</dbReference>
<dbReference type="GO" id="GO:0042742">
    <property type="term" value="P:defense response to bacterium"/>
    <property type="evidence" value="ECO:0007669"/>
    <property type="project" value="UniProtKB-KW"/>
</dbReference>
<dbReference type="PANTHER" id="PTHR38107:SF3">
    <property type="entry name" value="LYSOZYME RRRD-RELATED"/>
    <property type="match status" value="1"/>
</dbReference>
<dbReference type="InterPro" id="IPR033907">
    <property type="entry name" value="Endolysin_autolysin"/>
</dbReference>
<keyword evidence="2 7" id="KW-0929">Antimicrobial</keyword>
<dbReference type="Pfam" id="PF16775">
    <property type="entry name" value="ZoocinA_TRD"/>
    <property type="match status" value="1"/>
</dbReference>
<evidence type="ECO:0000256" key="6">
    <source>
        <dbReference type="ARBA" id="ARBA00023295"/>
    </source>
</evidence>
<dbReference type="OrthoDB" id="9802228at2"/>
<comment type="catalytic activity">
    <reaction evidence="1 7">
        <text>Hydrolysis of (1-&gt;4)-beta-linkages between N-acetylmuramic acid and N-acetyl-D-glucosamine residues in a peptidoglycan and between N-acetyl-D-glucosamine residues in chitodextrins.</text>
        <dbReference type="EC" id="3.2.1.17"/>
    </reaction>
</comment>
<protein>
    <recommendedName>
        <fullName evidence="7">Lysozyme</fullName>
        <ecNumber evidence="7">3.2.1.17</ecNumber>
    </recommendedName>
</protein>
<dbReference type="GO" id="GO:0031640">
    <property type="term" value="P:killing of cells of another organism"/>
    <property type="evidence" value="ECO:0007669"/>
    <property type="project" value="UniProtKB-KW"/>
</dbReference>